<feature type="compositionally biased region" description="Basic and acidic residues" evidence="1">
    <location>
        <begin position="1072"/>
        <end position="1096"/>
    </location>
</feature>
<sequence>MAPPPEYDKEPKAPDKSATNISTEDSKLLHNLVNDQHTNSDHKPTNTAAAVEVENNKHVETLDDGQLRALLDEAITYKCPKDREGKSSLFKELLEEVEQDEQACEAAARTLGARGAGARRGARGRRALPHSNSLQDLVAALAAEPAPRRHHVRHHAPAPAHNVSARAIHGGSLPSGVDTSSLLSEEPARGAGYLATVRCVNPPPLAERRVSASDANTPAEMELLNRRNKPMFPMTYTARATLEIGSGSVCSGRAVTTTTASNQVRTPPATPPAPPVCPHRTTPQLRLMNALRPQRQLDQGGGMHELPGLEARNVRPRGPVALCPHYGTEDQNPPTRPDKAVGDHIGNVTPKEKHTDNSQLWAENVDNWYKGLSTYTHPLYYTNEIQTEKQLVNTTMGIKTKQNNIETTSMESKFHSENAGASHDNNCGDGGLKDDLEINVMSRIPEPNRLKESRGFRDVRRYDDGLNRVGNSKHDYDDCDIDLRKKYRKQVGDNLVVPTPSDLNPRNIRRMTIGQIALPQTPDTFYIDTDKNTTSINSIDMQESCNSINEKEDTPPGDCNQVDGPSGPSASPNNATDDTNADKSNKSLDQPANDCIPCDEVEDISWLTTPTLDSDNHSPGKDIELTEVKPKNLNIYSVENLNISNIEELDISNLENLTICDIEGSYEQFMLNQQVFLQSIEGDGNSITYISQDCKNENQIETLAVSEPVSCNTNKDTDTSVQTILSACPEPTCGEHDCRADSHRKPQDEQNTTNDQIVLAQLPNNAYIFLTLPQPLTSHNNVNISVQPLQIENSKDVNPIVSKSNNKSNNTKKKKQKASGGTSEQAVSSDAKKSALDKNILKVLLFENLFNNNVNENISHTSEVPAITSKEVDSAISFSCITTPEVVSSCNTTSSTAQSAVAVDPKPLQLGSDYRAVSSLVGAAPPSAPPPAPPSAPPPAPALPPALPQPRSVISSSFNGLPLSRPNYGATANSAPEEYKKSLDENGNSVQGFSSPLSGSSQHKKPRRKKSSKNETVIDCQQIDGYQGDKDVNELLRFIESNADNGRGPKLGRVKHKDDSDDKSGKKRSTERRKDKENKIKRATSMEELSRTKIEDLTDATESPLRSDKKERRSDVPNKAERRSWGDDARDSILYNDHPTDSPVAAAELTDFQTVTKKRKPRRRTDEPEPAPRRTRPPSPRPRRESAPPSDRSNDSNDDMDSVHSLPSATPAPPAAPPPTQASYADIARTRHNIPDLIESCNFYGDGAAPPATAPADADGYPALDARQAARRRDKAPPLRRKERAAPPADSAAAEAPAPDVVADRRPAVILLDSGARPRDMDGVTFGFELNEQLLGGGARRPRCELALGALARPRCDLVRDAADAVAVRAGLSALRYVPPATAPDAAALLQIVDYVGAAWDDVLRCGAGKVRYYSE</sequence>
<feature type="region of interest" description="Disordered" evidence="1">
    <location>
        <begin position="795"/>
        <end position="832"/>
    </location>
</feature>
<feature type="compositionally biased region" description="Pro residues" evidence="1">
    <location>
        <begin position="1210"/>
        <end position="1220"/>
    </location>
</feature>
<dbReference type="PANTHER" id="PTHR48125:SF12">
    <property type="entry name" value="AT HOOK TRANSCRIPTION FACTOR FAMILY-RELATED"/>
    <property type="match status" value="1"/>
</dbReference>
<accession>A0A2H1V105</accession>
<gene>
    <name evidence="2" type="ORF">SFRICE_000617</name>
</gene>
<protein>
    <submittedName>
        <fullName evidence="2">SFRICE_000617</fullName>
    </submittedName>
</protein>
<feature type="compositionally biased region" description="Basic residues" evidence="1">
    <location>
        <begin position="1269"/>
        <end position="1283"/>
    </location>
</feature>
<name>A0A2H1V105_SPOFR</name>
<feature type="compositionally biased region" description="Polar residues" evidence="1">
    <location>
        <begin position="568"/>
        <end position="578"/>
    </location>
</feature>
<dbReference type="PANTHER" id="PTHR48125">
    <property type="entry name" value="LP07818P1"/>
    <property type="match status" value="1"/>
</dbReference>
<feature type="region of interest" description="Disordered" evidence="1">
    <location>
        <begin position="921"/>
        <end position="1228"/>
    </location>
</feature>
<evidence type="ECO:0000256" key="1">
    <source>
        <dbReference type="SAM" id="MobiDB-lite"/>
    </source>
</evidence>
<feature type="compositionally biased region" description="Polar residues" evidence="1">
    <location>
        <begin position="985"/>
        <end position="1001"/>
    </location>
</feature>
<reference evidence="2" key="1">
    <citation type="submission" date="2016-07" db="EMBL/GenBank/DDBJ databases">
        <authorList>
            <person name="Bretaudeau A."/>
        </authorList>
    </citation>
    <scope>NUCLEOTIDE SEQUENCE</scope>
    <source>
        <strain evidence="2">Rice</strain>
        <tissue evidence="2">Whole body</tissue>
    </source>
</reference>
<evidence type="ECO:0000313" key="2">
    <source>
        <dbReference type="EMBL" id="SOQ34530.1"/>
    </source>
</evidence>
<dbReference type="EMBL" id="ODYU01000178">
    <property type="protein sequence ID" value="SOQ34530.1"/>
    <property type="molecule type" value="Genomic_DNA"/>
</dbReference>
<proteinExistence type="predicted"/>
<feature type="region of interest" description="Disordered" evidence="1">
    <location>
        <begin position="1267"/>
        <end position="1299"/>
    </location>
</feature>
<feature type="region of interest" description="Disordered" evidence="1">
    <location>
        <begin position="1"/>
        <end position="23"/>
    </location>
</feature>
<feature type="compositionally biased region" description="Pro residues" evidence="1">
    <location>
        <begin position="926"/>
        <end position="948"/>
    </location>
</feature>
<feature type="compositionally biased region" description="Basic residues" evidence="1">
    <location>
        <begin position="1002"/>
        <end position="1011"/>
    </location>
</feature>
<feature type="region of interest" description="Disordered" evidence="1">
    <location>
        <begin position="547"/>
        <end position="595"/>
    </location>
</feature>
<feature type="compositionally biased region" description="Basic and acidic residues" evidence="1">
    <location>
        <begin position="1"/>
        <end position="15"/>
    </location>
</feature>
<organism evidence="2">
    <name type="scientific">Spodoptera frugiperda</name>
    <name type="common">Fall armyworm</name>
    <dbReference type="NCBI Taxonomy" id="7108"/>
    <lineage>
        <taxon>Eukaryota</taxon>
        <taxon>Metazoa</taxon>
        <taxon>Ecdysozoa</taxon>
        <taxon>Arthropoda</taxon>
        <taxon>Hexapoda</taxon>
        <taxon>Insecta</taxon>
        <taxon>Pterygota</taxon>
        <taxon>Neoptera</taxon>
        <taxon>Endopterygota</taxon>
        <taxon>Lepidoptera</taxon>
        <taxon>Glossata</taxon>
        <taxon>Ditrysia</taxon>
        <taxon>Noctuoidea</taxon>
        <taxon>Noctuidae</taxon>
        <taxon>Amphipyrinae</taxon>
        <taxon>Spodoptera</taxon>
    </lineage>
</organism>
<feature type="compositionally biased region" description="Basic and acidic residues" evidence="1">
    <location>
        <begin position="1105"/>
        <end position="1131"/>
    </location>
</feature>
<feature type="compositionally biased region" description="Low complexity" evidence="1">
    <location>
        <begin position="1286"/>
        <end position="1299"/>
    </location>
</feature>